<organism evidence="1 2">
    <name type="scientific">Kordia periserrulae</name>
    <dbReference type="NCBI Taxonomy" id="701523"/>
    <lineage>
        <taxon>Bacteria</taxon>
        <taxon>Pseudomonadati</taxon>
        <taxon>Bacteroidota</taxon>
        <taxon>Flavobacteriia</taxon>
        <taxon>Flavobacteriales</taxon>
        <taxon>Flavobacteriaceae</taxon>
        <taxon>Kordia</taxon>
    </lineage>
</organism>
<dbReference type="EMBL" id="QBKT01000001">
    <property type="protein sequence ID" value="PTX64197.1"/>
    <property type="molecule type" value="Genomic_DNA"/>
</dbReference>
<sequence length="308" mass="34757">MKNTYLKINKPCSERWENMTPNEHGSFCDVCAKNVIDFTKLSQAEITEKVQNSKGQICARLTKTQLETPLLAFEAQKTFKIPYSNVAASILLASTLAVSTVQAQQTEKTATEFVQHSNTLSSKSNFKRKQSKPATKPSGFVTFTGTVLSDKEETPIENAKITLITLQKAITVYSSERGAFSMKIPTALLDDANVIRISYDEVNFKKRKQFKLFDTENYVLNREEISTNFTVKATESMLIMGGIGHYAKTNDPLVVLNGKEMSFKQLQKTAETLLENKEVYYFESDFATAIYGKEIQRELYIILDKPTK</sequence>
<dbReference type="AlphaFoldDB" id="A0A2T6C7B8"/>
<evidence type="ECO:0000313" key="2">
    <source>
        <dbReference type="Proteomes" id="UP000244090"/>
    </source>
</evidence>
<reference evidence="1 2" key="1">
    <citation type="submission" date="2018-04" db="EMBL/GenBank/DDBJ databases">
        <title>Genomic Encyclopedia of Archaeal and Bacterial Type Strains, Phase II (KMG-II): from individual species to whole genera.</title>
        <authorList>
            <person name="Goeker M."/>
        </authorList>
    </citation>
    <scope>NUCLEOTIDE SEQUENCE [LARGE SCALE GENOMIC DNA]</scope>
    <source>
        <strain evidence="1 2">DSM 25731</strain>
    </source>
</reference>
<evidence type="ECO:0000313" key="1">
    <source>
        <dbReference type="EMBL" id="PTX64197.1"/>
    </source>
</evidence>
<evidence type="ECO:0008006" key="3">
    <source>
        <dbReference type="Google" id="ProtNLM"/>
    </source>
</evidence>
<gene>
    <name evidence="1" type="ORF">C8N46_101808</name>
</gene>
<proteinExistence type="predicted"/>
<name>A0A2T6C7B8_9FLAO</name>
<keyword evidence="2" id="KW-1185">Reference proteome</keyword>
<accession>A0A2T6C7B8</accession>
<comment type="caution">
    <text evidence="1">The sequence shown here is derived from an EMBL/GenBank/DDBJ whole genome shotgun (WGS) entry which is preliminary data.</text>
</comment>
<dbReference type="Proteomes" id="UP000244090">
    <property type="component" value="Unassembled WGS sequence"/>
</dbReference>
<protein>
    <recommendedName>
        <fullName evidence="3">Carboxypeptidase-like protein</fullName>
    </recommendedName>
</protein>